<keyword evidence="3" id="KW-0479">Metal-binding</keyword>
<keyword evidence="5" id="KW-0460">Magnesium</keyword>
<comment type="cofactor">
    <cofactor evidence="1">
        <name>Mg(2+)</name>
        <dbReference type="ChEBI" id="CHEBI:18420"/>
    </cofactor>
</comment>
<organism evidence="7 8">
    <name type="scientific">Paenibacillus piri</name>
    <dbReference type="NCBI Taxonomy" id="2547395"/>
    <lineage>
        <taxon>Bacteria</taxon>
        <taxon>Bacillati</taxon>
        <taxon>Bacillota</taxon>
        <taxon>Bacilli</taxon>
        <taxon>Bacillales</taxon>
        <taxon>Paenibacillaceae</taxon>
        <taxon>Paenibacillus</taxon>
    </lineage>
</organism>
<reference evidence="7 8" key="1">
    <citation type="submission" date="2019-03" db="EMBL/GenBank/DDBJ databases">
        <title>This is whole genome sequence of Paenibacillus sp MS74 strain.</title>
        <authorList>
            <person name="Trinh H.N."/>
        </authorList>
    </citation>
    <scope>NUCLEOTIDE SEQUENCE [LARGE SCALE GENOMIC DNA]</scope>
    <source>
        <strain evidence="7 8">MS74</strain>
    </source>
</reference>
<dbReference type="PANTHER" id="PTHR43758:SF2">
    <property type="entry name" value="OXIDIZED PURINE NUCLEOSIDE TRIPHOSPHATE HYDROLASE"/>
    <property type="match status" value="1"/>
</dbReference>
<dbReference type="Pfam" id="PF00293">
    <property type="entry name" value="NUDIX"/>
    <property type="match status" value="1"/>
</dbReference>
<dbReference type="GO" id="GO:0005737">
    <property type="term" value="C:cytoplasm"/>
    <property type="evidence" value="ECO:0007669"/>
    <property type="project" value="TreeGrafter"/>
</dbReference>
<dbReference type="GO" id="GO:0046872">
    <property type="term" value="F:metal ion binding"/>
    <property type="evidence" value="ECO:0007669"/>
    <property type="project" value="UniProtKB-KW"/>
</dbReference>
<name>A0A4V2ZT69_9BACL</name>
<evidence type="ECO:0000256" key="3">
    <source>
        <dbReference type="ARBA" id="ARBA00022723"/>
    </source>
</evidence>
<comment type="caution">
    <text evidence="7">The sequence shown here is derived from an EMBL/GenBank/DDBJ whole genome shotgun (WGS) entry which is preliminary data.</text>
</comment>
<dbReference type="SUPFAM" id="SSF55811">
    <property type="entry name" value="Nudix"/>
    <property type="match status" value="1"/>
</dbReference>
<dbReference type="PANTHER" id="PTHR43758">
    <property type="entry name" value="7,8-DIHYDRO-8-OXOGUANINE TRIPHOSPHATASE"/>
    <property type="match status" value="1"/>
</dbReference>
<evidence type="ECO:0000256" key="2">
    <source>
        <dbReference type="ARBA" id="ARBA00005582"/>
    </source>
</evidence>
<accession>A0A4V2ZT69</accession>
<dbReference type="GO" id="GO:0016818">
    <property type="term" value="F:hydrolase activity, acting on acid anhydrides, in phosphorus-containing anhydrides"/>
    <property type="evidence" value="ECO:0007669"/>
    <property type="project" value="TreeGrafter"/>
</dbReference>
<dbReference type="Proteomes" id="UP000295636">
    <property type="component" value="Unassembled WGS sequence"/>
</dbReference>
<dbReference type="OrthoDB" id="9804563at2"/>
<evidence type="ECO:0000313" key="8">
    <source>
        <dbReference type="Proteomes" id="UP000295636"/>
    </source>
</evidence>
<evidence type="ECO:0000259" key="6">
    <source>
        <dbReference type="PROSITE" id="PS51462"/>
    </source>
</evidence>
<dbReference type="Gene3D" id="3.90.79.10">
    <property type="entry name" value="Nucleoside Triphosphate Pyrophosphohydrolase"/>
    <property type="match status" value="1"/>
</dbReference>
<feature type="domain" description="Nudix hydrolase" evidence="6">
    <location>
        <begin position="1"/>
        <end position="133"/>
    </location>
</feature>
<proteinExistence type="inferred from homology"/>
<evidence type="ECO:0000256" key="1">
    <source>
        <dbReference type="ARBA" id="ARBA00001946"/>
    </source>
</evidence>
<keyword evidence="4" id="KW-0378">Hydrolase</keyword>
<dbReference type="AlphaFoldDB" id="A0A4V2ZT69"/>
<keyword evidence="8" id="KW-1185">Reference proteome</keyword>
<gene>
    <name evidence="7" type="ORF">E1757_19640</name>
</gene>
<protein>
    <submittedName>
        <fullName evidence="7">8-oxo-dGTP diphosphatase</fullName>
    </submittedName>
</protein>
<dbReference type="EMBL" id="SMRT01000009">
    <property type="protein sequence ID" value="TDF95934.1"/>
    <property type="molecule type" value="Genomic_DNA"/>
</dbReference>
<dbReference type="CDD" id="cd18886">
    <property type="entry name" value="NUDIX_MutT_Nudt1"/>
    <property type="match status" value="1"/>
</dbReference>
<sequence length="181" mass="20447">MITYNICFIKQGGSLLLLNRESPSWMGCWNGVGGKLEKNESPRRSMVREIAEETNIHESAYHLSYKGLVSWTEDGDHFGGMYLYTADFPEDVEYTTPVKTSEGILDWKPIEWVLVPENQGIATNLPVIIKHLFEESPYHHHCAYIGGKLSSVSTETIEAATEDGERMLQYVKAFQALQLSS</sequence>
<dbReference type="RefSeq" id="WP_133231198.1">
    <property type="nucleotide sequence ID" value="NZ_SMRT01000009.1"/>
</dbReference>
<evidence type="ECO:0000256" key="5">
    <source>
        <dbReference type="ARBA" id="ARBA00022842"/>
    </source>
</evidence>
<comment type="similarity">
    <text evidence="2">Belongs to the Nudix hydrolase family.</text>
</comment>
<dbReference type="InterPro" id="IPR000086">
    <property type="entry name" value="NUDIX_hydrolase_dom"/>
</dbReference>
<dbReference type="PROSITE" id="PS51462">
    <property type="entry name" value="NUDIX"/>
    <property type="match status" value="1"/>
</dbReference>
<evidence type="ECO:0000256" key="4">
    <source>
        <dbReference type="ARBA" id="ARBA00022801"/>
    </source>
</evidence>
<dbReference type="InterPro" id="IPR015797">
    <property type="entry name" value="NUDIX_hydrolase-like_dom_sf"/>
</dbReference>
<evidence type="ECO:0000313" key="7">
    <source>
        <dbReference type="EMBL" id="TDF95934.1"/>
    </source>
</evidence>